<keyword evidence="1" id="KW-1133">Transmembrane helix</keyword>
<dbReference type="Proteomes" id="UP001197770">
    <property type="component" value="Unassembled WGS sequence"/>
</dbReference>
<evidence type="ECO:0000313" key="2">
    <source>
        <dbReference type="EMBL" id="MCC4213898.1"/>
    </source>
</evidence>
<evidence type="ECO:0000256" key="1">
    <source>
        <dbReference type="SAM" id="Phobius"/>
    </source>
</evidence>
<keyword evidence="3" id="KW-1185">Reference proteome</keyword>
<evidence type="ECO:0000313" key="3">
    <source>
        <dbReference type="Proteomes" id="UP001197770"/>
    </source>
</evidence>
<proteinExistence type="predicted"/>
<keyword evidence="1" id="KW-0472">Membrane</keyword>
<comment type="caution">
    <text evidence="2">The sequence shown here is derived from an EMBL/GenBank/DDBJ whole genome shotgun (WGS) entry which is preliminary data.</text>
</comment>
<feature type="transmembrane region" description="Helical" evidence="1">
    <location>
        <begin position="116"/>
        <end position="135"/>
    </location>
</feature>
<dbReference type="RefSeq" id="WP_228230970.1">
    <property type="nucleotide sequence ID" value="NZ_JAJGMW010000020.1"/>
</dbReference>
<feature type="transmembrane region" description="Helical" evidence="1">
    <location>
        <begin position="166"/>
        <end position="183"/>
    </location>
</feature>
<keyword evidence="1" id="KW-0812">Transmembrane</keyword>
<protein>
    <submittedName>
        <fullName evidence="2">Uncharacterized protein</fullName>
    </submittedName>
</protein>
<sequence>METRNYLQDISEIKNMMNRSTRFMSISGLSGILAGVYALAASAYAHYRLSTVPEYQNQSALGEYITDFIIAYNLLGDLLLTAFITLILAVATGAIFTVRKAKKLNEDIWNPVSKRLLANFTVPLITGGLFCLVLLQYDIVGLVAPATLIFYGLALINASKFTVGDIKYLGLANVLIGLVATQFVGYGLYFWALGFGVFHIIYGAIMYRKYDRPTPNPSQRAGN</sequence>
<dbReference type="EMBL" id="JAJGMW010000020">
    <property type="protein sequence ID" value="MCC4213898.1"/>
    <property type="molecule type" value="Genomic_DNA"/>
</dbReference>
<feature type="transmembrane region" description="Helical" evidence="1">
    <location>
        <begin position="69"/>
        <end position="96"/>
    </location>
</feature>
<name>A0ABS8GWQ0_9FLAO</name>
<feature type="transmembrane region" description="Helical" evidence="1">
    <location>
        <begin position="189"/>
        <end position="207"/>
    </location>
</feature>
<reference evidence="2 3" key="1">
    <citation type="submission" date="2021-11" db="EMBL/GenBank/DDBJ databases">
        <title>Seasonal and diel survey of microbial diversity of the Tyrrhenian coast.</title>
        <authorList>
            <person name="Gattoni G."/>
            <person name="Corral P."/>
        </authorList>
    </citation>
    <scope>NUCLEOTIDE SEQUENCE [LARGE SCALE GENOMIC DNA]</scope>
    <source>
        <strain evidence="2 3">Mr9</strain>
    </source>
</reference>
<organism evidence="2 3">
    <name type="scientific">Leeuwenhoekiella parthenopeia</name>
    <dbReference type="NCBI Taxonomy" id="2890320"/>
    <lineage>
        <taxon>Bacteria</taxon>
        <taxon>Pseudomonadati</taxon>
        <taxon>Bacteroidota</taxon>
        <taxon>Flavobacteriia</taxon>
        <taxon>Flavobacteriales</taxon>
        <taxon>Flavobacteriaceae</taxon>
        <taxon>Leeuwenhoekiella</taxon>
    </lineage>
</organism>
<gene>
    <name evidence="2" type="ORF">LLW17_14300</name>
</gene>
<feature type="transmembrane region" description="Helical" evidence="1">
    <location>
        <begin position="141"/>
        <end position="159"/>
    </location>
</feature>
<accession>A0ABS8GWQ0</accession>